<gene>
    <name evidence="12" type="ORF">A2519_11050</name>
</gene>
<proteinExistence type="inferred from homology"/>
<dbReference type="EMBL" id="MFYX01000024">
    <property type="protein sequence ID" value="OGK06680.1"/>
    <property type="molecule type" value="Genomic_DNA"/>
</dbReference>
<evidence type="ECO:0000256" key="8">
    <source>
        <dbReference type="ARBA" id="ARBA00023136"/>
    </source>
</evidence>
<evidence type="ECO:0000256" key="1">
    <source>
        <dbReference type="ARBA" id="ARBA00004429"/>
    </source>
</evidence>
<evidence type="ECO:0000256" key="4">
    <source>
        <dbReference type="ARBA" id="ARBA00022475"/>
    </source>
</evidence>
<keyword evidence="4" id="KW-1003">Cell membrane</keyword>
<protein>
    <recommendedName>
        <fullName evidence="11">Type II secretion system protein GspF domain-containing protein</fullName>
    </recommendedName>
</protein>
<evidence type="ECO:0000256" key="5">
    <source>
        <dbReference type="ARBA" id="ARBA00022519"/>
    </source>
</evidence>
<organism evidence="12 13">
    <name type="scientific">Candidatus Raymondbacteria bacterium RIFOXYD12_FULL_49_13</name>
    <dbReference type="NCBI Taxonomy" id="1817890"/>
    <lineage>
        <taxon>Bacteria</taxon>
        <taxon>Raymondiibacteriota</taxon>
    </lineage>
</organism>
<feature type="transmembrane region" description="Helical" evidence="10">
    <location>
        <begin position="216"/>
        <end position="234"/>
    </location>
</feature>
<dbReference type="InterPro" id="IPR003004">
    <property type="entry name" value="GspF/PilC"/>
</dbReference>
<dbReference type="Pfam" id="PF00482">
    <property type="entry name" value="T2SSF"/>
    <property type="match status" value="2"/>
</dbReference>
<feature type="transmembrane region" description="Helical" evidence="10">
    <location>
        <begin position="158"/>
        <end position="184"/>
    </location>
</feature>
<feature type="domain" description="Type II secretion system protein GspF" evidence="11">
    <location>
        <begin position="62"/>
        <end position="185"/>
    </location>
</feature>
<dbReference type="PANTHER" id="PTHR30012">
    <property type="entry name" value="GENERAL SECRETION PATHWAY PROTEIN"/>
    <property type="match status" value="1"/>
</dbReference>
<evidence type="ECO:0000256" key="10">
    <source>
        <dbReference type="SAM" id="Phobius"/>
    </source>
</evidence>
<dbReference type="InterPro" id="IPR018076">
    <property type="entry name" value="T2SS_GspF_dom"/>
</dbReference>
<evidence type="ECO:0000313" key="12">
    <source>
        <dbReference type="EMBL" id="OGK06680.1"/>
    </source>
</evidence>
<evidence type="ECO:0000256" key="9">
    <source>
        <dbReference type="RuleBase" id="RU003923"/>
    </source>
</evidence>
<dbReference type="Proteomes" id="UP000179243">
    <property type="component" value="Unassembled WGS sequence"/>
</dbReference>
<dbReference type="Gene3D" id="1.20.81.30">
    <property type="entry name" value="Type II secretion system (T2SS), domain F"/>
    <property type="match status" value="2"/>
</dbReference>
<dbReference type="GO" id="GO:0005886">
    <property type="term" value="C:plasma membrane"/>
    <property type="evidence" value="ECO:0007669"/>
    <property type="project" value="UniProtKB-SubCell"/>
</dbReference>
<dbReference type="PRINTS" id="PR00812">
    <property type="entry name" value="BCTERIALGSPF"/>
</dbReference>
<dbReference type="GO" id="GO:0009306">
    <property type="term" value="P:protein secretion"/>
    <property type="evidence" value="ECO:0007669"/>
    <property type="project" value="InterPro"/>
</dbReference>
<reference evidence="12 13" key="1">
    <citation type="journal article" date="2016" name="Nat. Commun.">
        <title>Thousands of microbial genomes shed light on interconnected biogeochemical processes in an aquifer system.</title>
        <authorList>
            <person name="Anantharaman K."/>
            <person name="Brown C.T."/>
            <person name="Hug L.A."/>
            <person name="Sharon I."/>
            <person name="Castelle C.J."/>
            <person name="Probst A.J."/>
            <person name="Thomas B.C."/>
            <person name="Singh A."/>
            <person name="Wilkins M.J."/>
            <person name="Karaoz U."/>
            <person name="Brodie E.L."/>
            <person name="Williams K.H."/>
            <person name="Hubbard S.S."/>
            <person name="Banfield J.F."/>
        </authorList>
    </citation>
    <scope>NUCLEOTIDE SEQUENCE [LARGE SCALE GENOMIC DNA]</scope>
</reference>
<evidence type="ECO:0000313" key="13">
    <source>
        <dbReference type="Proteomes" id="UP000179243"/>
    </source>
</evidence>
<name>A0A1F7FJ31_UNCRA</name>
<evidence type="ECO:0000259" key="11">
    <source>
        <dbReference type="Pfam" id="PF00482"/>
    </source>
</evidence>
<feature type="transmembrane region" description="Helical" evidence="10">
    <location>
        <begin position="368"/>
        <end position="388"/>
    </location>
</feature>
<sequence>MDEFNYTAVTAAGKEECGVLSATNADHAIAALKMRQLKNIRIGRRLASSFHLSIPKRDISSFARQLSILVSSRLPLDACMDALQNQTAHSRFKVILASVANDIKRGLALHSALSQHPRTFSALFCAMVRAGESSGNLPEILSKLADYLEKSEAIRRKIIGAMLYPAVVSCVALCVLITLLVFVVPTFQSMYLEMGKDLPFLTTVIITLSALIKDHWGALGICAGLAVVLSSLIIRQDAARRFWDSIKIKVPVLGALSLKSTIARLDRTTATLLAGGVPLVDALRITQHALGNRIIEKAVGRIVAAIESGKSFGGALAVESVFPSLSVQMAAIGEKTGSLKDMLQKAAEYYENDVETASTSLLTILEPLLIVVMGVFVSLVLVGLYLPLFEIMTHVE</sequence>
<dbReference type="InterPro" id="IPR042094">
    <property type="entry name" value="T2SS_GspF_sf"/>
</dbReference>
<dbReference type="AlphaFoldDB" id="A0A1F7FJ31"/>
<accession>A0A1F7FJ31</accession>
<evidence type="ECO:0000256" key="3">
    <source>
        <dbReference type="ARBA" id="ARBA00022448"/>
    </source>
</evidence>
<dbReference type="InterPro" id="IPR001992">
    <property type="entry name" value="T2SS_GspF/T4SS_PilC_CS"/>
</dbReference>
<evidence type="ECO:0000256" key="6">
    <source>
        <dbReference type="ARBA" id="ARBA00022692"/>
    </source>
</evidence>
<comment type="caution">
    <text evidence="12">The sequence shown here is derived from an EMBL/GenBank/DDBJ whole genome shotgun (WGS) entry which is preliminary data.</text>
</comment>
<keyword evidence="7 10" id="KW-1133">Transmembrane helix</keyword>
<evidence type="ECO:0000256" key="7">
    <source>
        <dbReference type="ARBA" id="ARBA00022989"/>
    </source>
</evidence>
<keyword evidence="3 9" id="KW-0813">Transport</keyword>
<dbReference type="FunFam" id="1.20.81.30:FF:000001">
    <property type="entry name" value="Type II secretion system protein F"/>
    <property type="match status" value="2"/>
</dbReference>
<evidence type="ECO:0000256" key="2">
    <source>
        <dbReference type="ARBA" id="ARBA00005745"/>
    </source>
</evidence>
<comment type="subcellular location">
    <subcellularLocation>
        <location evidence="1">Cell inner membrane</location>
        <topology evidence="1">Multi-pass membrane protein</topology>
    </subcellularLocation>
    <subcellularLocation>
        <location evidence="9">Cell membrane</location>
        <topology evidence="9">Multi-pass membrane protein</topology>
    </subcellularLocation>
</comment>
<comment type="similarity">
    <text evidence="2 9">Belongs to the GSP F family.</text>
</comment>
<keyword evidence="6 9" id="KW-0812">Transmembrane</keyword>
<keyword evidence="5" id="KW-0997">Cell inner membrane</keyword>
<dbReference type="PROSITE" id="PS00874">
    <property type="entry name" value="T2SP_F"/>
    <property type="match status" value="1"/>
</dbReference>
<keyword evidence="8 10" id="KW-0472">Membrane</keyword>
<feature type="domain" description="Type II secretion system protein GspF" evidence="11">
    <location>
        <begin position="267"/>
        <end position="387"/>
    </location>
</feature>
<dbReference type="PANTHER" id="PTHR30012:SF0">
    <property type="entry name" value="TYPE II SECRETION SYSTEM PROTEIN F-RELATED"/>
    <property type="match status" value="1"/>
</dbReference>